<evidence type="ECO:0000313" key="6">
    <source>
        <dbReference type="EMBL" id="KAL2292920.1"/>
    </source>
</evidence>
<protein>
    <recommendedName>
        <fullName evidence="8">RNAse P Rpr2/Rpp21 subunit domain-containing protein</fullName>
    </recommendedName>
</protein>
<name>A0ABR4FDZ6_9PEZI</name>
<feature type="region of interest" description="Disordered" evidence="5">
    <location>
        <begin position="153"/>
        <end position="191"/>
    </location>
</feature>
<keyword evidence="3" id="KW-0862">Zinc</keyword>
<evidence type="ECO:0000256" key="5">
    <source>
        <dbReference type="SAM" id="MobiDB-lite"/>
    </source>
</evidence>
<evidence type="ECO:0000256" key="3">
    <source>
        <dbReference type="ARBA" id="ARBA00022833"/>
    </source>
</evidence>
<gene>
    <name evidence="6" type="ORF">FJTKL_07962</name>
</gene>
<proteinExistence type="inferred from homology"/>
<keyword evidence="7" id="KW-1185">Reference proteome</keyword>
<dbReference type="PANTHER" id="PTHR14742">
    <property type="entry name" value="RIBONUCLEASE P SUBUNIT P21"/>
    <property type="match status" value="1"/>
</dbReference>
<evidence type="ECO:0000256" key="1">
    <source>
        <dbReference type="ARBA" id="ARBA00022694"/>
    </source>
</evidence>
<organism evidence="6 7">
    <name type="scientific">Diaporthe vaccinii</name>
    <dbReference type="NCBI Taxonomy" id="105482"/>
    <lineage>
        <taxon>Eukaryota</taxon>
        <taxon>Fungi</taxon>
        <taxon>Dikarya</taxon>
        <taxon>Ascomycota</taxon>
        <taxon>Pezizomycotina</taxon>
        <taxon>Sordariomycetes</taxon>
        <taxon>Sordariomycetidae</taxon>
        <taxon>Diaporthales</taxon>
        <taxon>Diaporthaceae</taxon>
        <taxon>Diaporthe</taxon>
        <taxon>Diaporthe eres species complex</taxon>
    </lineage>
</organism>
<dbReference type="Pfam" id="PF04032">
    <property type="entry name" value="Rpr2"/>
    <property type="match status" value="1"/>
</dbReference>
<reference evidence="6 7" key="1">
    <citation type="submission" date="2024-03" db="EMBL/GenBank/DDBJ databases">
        <title>A high-quality draft genome sequence of Diaporthe vaccinii, a causative agent of upright dieback and viscid rot disease in cranberry plants.</title>
        <authorList>
            <person name="Sarrasin M."/>
            <person name="Lang B.F."/>
            <person name="Burger G."/>
        </authorList>
    </citation>
    <scope>NUCLEOTIDE SEQUENCE [LARGE SCALE GENOMIC DNA]</scope>
    <source>
        <strain evidence="6 7">IS7</strain>
    </source>
</reference>
<sequence>MAKKKVAGVPNKTSYCRLSFMYQAASFLAAASANQSQSSDQATSQKTDSDYHMKVDGNNINHPDSEKNYRTAIQTRNMSHRLLADFRSVSLKSQIRVSPAMKRSICKFCDTLLVEGQTCTSTVENTSKGGRKPWADVLVIKCHTCHHAKRFPVNAPRQQRRPLRTAKEEASQQGAKQGATDEPQPQPQKEP</sequence>
<evidence type="ECO:0000256" key="2">
    <source>
        <dbReference type="ARBA" id="ARBA00022723"/>
    </source>
</evidence>
<dbReference type="EMBL" id="JBAWTH010000002">
    <property type="protein sequence ID" value="KAL2292920.1"/>
    <property type="molecule type" value="Genomic_DNA"/>
</dbReference>
<evidence type="ECO:0000256" key="4">
    <source>
        <dbReference type="ARBA" id="ARBA00038402"/>
    </source>
</evidence>
<comment type="caution">
    <text evidence="6">The sequence shown here is derived from an EMBL/GenBank/DDBJ whole genome shotgun (WGS) entry which is preliminary data.</text>
</comment>
<evidence type="ECO:0008006" key="8">
    <source>
        <dbReference type="Google" id="ProtNLM"/>
    </source>
</evidence>
<dbReference type="PANTHER" id="PTHR14742:SF0">
    <property type="entry name" value="RIBONUCLEASE P PROTEIN SUBUNIT P21"/>
    <property type="match status" value="1"/>
</dbReference>
<accession>A0ABR4FDZ6</accession>
<evidence type="ECO:0000313" key="7">
    <source>
        <dbReference type="Proteomes" id="UP001600888"/>
    </source>
</evidence>
<dbReference type="InterPro" id="IPR007175">
    <property type="entry name" value="Rpr2/Snm1/Rpp21"/>
</dbReference>
<keyword evidence="2" id="KW-0479">Metal-binding</keyword>
<comment type="similarity">
    <text evidence="4">Belongs to the eukaryotic/archaeal RNase P protein component 4 family.</text>
</comment>
<keyword evidence="1" id="KW-0819">tRNA processing</keyword>
<dbReference type="Proteomes" id="UP001600888">
    <property type="component" value="Unassembled WGS sequence"/>
</dbReference>
<dbReference type="Gene3D" id="6.20.50.20">
    <property type="match status" value="1"/>
</dbReference>